<dbReference type="PANTHER" id="PTHR12110">
    <property type="entry name" value="HYDROXYPYRUVATE ISOMERASE"/>
    <property type="match status" value="1"/>
</dbReference>
<dbReference type="Proteomes" id="UP000095621">
    <property type="component" value="Unassembled WGS sequence"/>
</dbReference>
<evidence type="ECO:0000313" key="2">
    <source>
        <dbReference type="EMBL" id="CUQ75355.1"/>
    </source>
</evidence>
<protein>
    <submittedName>
        <fullName evidence="2">L-xylulose 5-phosphate 3-epimerase</fullName>
    </submittedName>
</protein>
<organism evidence="2 3">
    <name type="scientific">Lachnospira eligens</name>
    <dbReference type="NCBI Taxonomy" id="39485"/>
    <lineage>
        <taxon>Bacteria</taxon>
        <taxon>Bacillati</taxon>
        <taxon>Bacillota</taxon>
        <taxon>Clostridia</taxon>
        <taxon>Lachnospirales</taxon>
        <taxon>Lachnospiraceae</taxon>
        <taxon>Lachnospira</taxon>
    </lineage>
</organism>
<dbReference type="InterPro" id="IPR013022">
    <property type="entry name" value="Xyl_isomerase-like_TIM-brl"/>
</dbReference>
<dbReference type="Pfam" id="PF01261">
    <property type="entry name" value="AP_endonuc_2"/>
    <property type="match status" value="1"/>
</dbReference>
<dbReference type="InterPro" id="IPR036237">
    <property type="entry name" value="Xyl_isomerase-like_sf"/>
</dbReference>
<feature type="domain" description="Xylose isomerase-like TIM barrel" evidence="1">
    <location>
        <begin position="24"/>
        <end position="278"/>
    </location>
</feature>
<evidence type="ECO:0000313" key="3">
    <source>
        <dbReference type="Proteomes" id="UP000095621"/>
    </source>
</evidence>
<gene>
    <name evidence="2" type="ORF">ERS852490_00465</name>
</gene>
<dbReference type="RefSeq" id="WP_055214379.1">
    <property type="nucleotide sequence ID" value="NZ_CZBU01000001.1"/>
</dbReference>
<dbReference type="AlphaFoldDB" id="A0A174YJQ0"/>
<reference evidence="2 3" key="1">
    <citation type="submission" date="2015-09" db="EMBL/GenBank/DDBJ databases">
        <authorList>
            <consortium name="Pathogen Informatics"/>
        </authorList>
    </citation>
    <scope>NUCLEOTIDE SEQUENCE [LARGE SCALE GENOMIC DNA]</scope>
    <source>
        <strain evidence="2 3">2789STDY5834875</strain>
    </source>
</reference>
<evidence type="ECO:0000259" key="1">
    <source>
        <dbReference type="Pfam" id="PF01261"/>
    </source>
</evidence>
<dbReference type="OrthoDB" id="2063291at2"/>
<dbReference type="Gene3D" id="3.20.20.150">
    <property type="entry name" value="Divalent-metal-dependent TIM barrel enzymes"/>
    <property type="match status" value="1"/>
</dbReference>
<dbReference type="InterPro" id="IPR050312">
    <property type="entry name" value="IolE/XylAMocC-like"/>
</dbReference>
<dbReference type="SUPFAM" id="SSF51658">
    <property type="entry name" value="Xylose isomerase-like"/>
    <property type="match status" value="1"/>
</dbReference>
<proteinExistence type="predicted"/>
<accession>A0A174YJQ0</accession>
<sequence length="286" mass="31944">MRIGIRAHDVAYAPLEELIPNIHAQGFHCMHIALSKSIKEFKPGVETMTPGLAMYIKELCTENKVDVAVLGCYLNLCNPNPEKHKEIVEKYKAHIRFASILGCGVVGTETGAVNEEYKYEPANHSEEALQCFIDNLRPIVKYAEQFGVIVAIEPVWKHIVYTVERARKVLDAIDSPNLQIIFDPVNLLCVDNLAQQDEIIEKAFDLLLKDIAVVHCKDYIVEGSELKSVAAGTGKGNPVTGGGLNYRLLLKKIKEHKPYVHCTLENTVPENAVATREFMERTYASV</sequence>
<dbReference type="EMBL" id="CZBU01000001">
    <property type="protein sequence ID" value="CUQ75355.1"/>
    <property type="molecule type" value="Genomic_DNA"/>
</dbReference>
<dbReference type="PANTHER" id="PTHR12110:SF21">
    <property type="entry name" value="XYLOSE ISOMERASE-LIKE TIM BARREL DOMAIN-CONTAINING PROTEIN"/>
    <property type="match status" value="1"/>
</dbReference>
<name>A0A174YJQ0_9FIRM</name>